<evidence type="ECO:0000313" key="2">
    <source>
        <dbReference type="EMBL" id="EYB99292.1"/>
    </source>
</evidence>
<protein>
    <submittedName>
        <fullName evidence="2">Uncharacterized protein</fullName>
    </submittedName>
</protein>
<dbReference type="AlphaFoldDB" id="A0A016T9C9"/>
<sequence>MTFFVLWYCLNRSRCDCFPILFDVLSFFSIFHCCNVLALSPASNPTSYKGKKPLTLKKSGIFSNIQAHLPYER</sequence>
<gene>
    <name evidence="2" type="primary">Acey_s0123.g1127</name>
    <name evidence="2" type="ORF">Y032_0123g1127</name>
</gene>
<keyword evidence="1" id="KW-0812">Transmembrane</keyword>
<keyword evidence="1" id="KW-1133">Transmembrane helix</keyword>
<organism evidence="2 3">
    <name type="scientific">Ancylostoma ceylanicum</name>
    <dbReference type="NCBI Taxonomy" id="53326"/>
    <lineage>
        <taxon>Eukaryota</taxon>
        <taxon>Metazoa</taxon>
        <taxon>Ecdysozoa</taxon>
        <taxon>Nematoda</taxon>
        <taxon>Chromadorea</taxon>
        <taxon>Rhabditida</taxon>
        <taxon>Rhabditina</taxon>
        <taxon>Rhabditomorpha</taxon>
        <taxon>Strongyloidea</taxon>
        <taxon>Ancylostomatidae</taxon>
        <taxon>Ancylostomatinae</taxon>
        <taxon>Ancylostoma</taxon>
    </lineage>
</organism>
<evidence type="ECO:0000313" key="3">
    <source>
        <dbReference type="Proteomes" id="UP000024635"/>
    </source>
</evidence>
<dbReference type="Proteomes" id="UP000024635">
    <property type="component" value="Unassembled WGS sequence"/>
</dbReference>
<comment type="caution">
    <text evidence="2">The sequence shown here is derived from an EMBL/GenBank/DDBJ whole genome shotgun (WGS) entry which is preliminary data.</text>
</comment>
<keyword evidence="1" id="KW-0472">Membrane</keyword>
<proteinExistence type="predicted"/>
<evidence type="ECO:0000256" key="1">
    <source>
        <dbReference type="SAM" id="Phobius"/>
    </source>
</evidence>
<accession>A0A016T9C9</accession>
<feature type="transmembrane region" description="Helical" evidence="1">
    <location>
        <begin position="25"/>
        <end position="42"/>
    </location>
</feature>
<keyword evidence="3" id="KW-1185">Reference proteome</keyword>
<reference evidence="3" key="1">
    <citation type="journal article" date="2015" name="Nat. Genet.">
        <title>The genome and transcriptome of the zoonotic hookworm Ancylostoma ceylanicum identify infection-specific gene families.</title>
        <authorList>
            <person name="Schwarz E.M."/>
            <person name="Hu Y."/>
            <person name="Antoshechkin I."/>
            <person name="Miller M.M."/>
            <person name="Sternberg P.W."/>
            <person name="Aroian R.V."/>
        </authorList>
    </citation>
    <scope>NUCLEOTIDE SEQUENCE</scope>
    <source>
        <strain evidence="3">HY135</strain>
    </source>
</reference>
<name>A0A016T9C9_9BILA</name>
<dbReference type="EMBL" id="JARK01001459">
    <property type="protein sequence ID" value="EYB99292.1"/>
    <property type="molecule type" value="Genomic_DNA"/>
</dbReference>